<proteinExistence type="predicted"/>
<reference evidence="1 2" key="1">
    <citation type="submission" date="2017-09" db="EMBL/GenBank/DDBJ databases">
        <title>Depth-based differentiation of microbial function through sediment-hosted aquifers and enrichment of novel symbionts in the deep terrestrial subsurface.</title>
        <authorList>
            <person name="Probst A.J."/>
            <person name="Ladd B."/>
            <person name="Jarett J.K."/>
            <person name="Geller-Mcgrath D.E."/>
            <person name="Sieber C.M."/>
            <person name="Emerson J.B."/>
            <person name="Anantharaman K."/>
            <person name="Thomas B.C."/>
            <person name="Malmstrom R."/>
            <person name="Stieglmeier M."/>
            <person name="Klingl A."/>
            <person name="Woyke T."/>
            <person name="Ryan C.M."/>
            <person name="Banfield J.F."/>
        </authorList>
    </citation>
    <scope>NUCLEOTIDE SEQUENCE [LARGE SCALE GENOMIC DNA]</scope>
    <source>
        <strain evidence="1">CG11_big_fil_rev_8_21_14_0_20_44_10</strain>
    </source>
</reference>
<dbReference type="InterPro" id="IPR007405">
    <property type="entry name" value="Phage_KVP40_Orf299"/>
</dbReference>
<dbReference type="PANTHER" id="PTHR39961">
    <property type="entry name" value="HYPOTHETICAL CYTOSOLIC PROTEIN"/>
    <property type="match status" value="1"/>
</dbReference>
<protein>
    <recommendedName>
        <fullName evidence="3">DUF458 domain-containing protein</fullName>
    </recommendedName>
</protein>
<accession>A0A2H0KPD3</accession>
<name>A0A2H0KPD3_9BACT</name>
<sequence length="182" mass="20485">MATRTKQQTELQFNSPSRGRVDFTNVIYDLVNFMEEDTRKQYCLIIGTDSRANHLIEGGAKDVEFVTAIIIHRLGKGGRYFWHKETRGKIHTLRQKIYEETGLSLAIAQKLIGELNKYLSNTTGDPALKPLKYELEIHVDIGERGPTREIIKEIVGMVQGSGFSAKTKPCSYGASTVADRHT</sequence>
<dbReference type="EMBL" id="PCVN01000118">
    <property type="protein sequence ID" value="PIQ74021.1"/>
    <property type="molecule type" value="Genomic_DNA"/>
</dbReference>
<evidence type="ECO:0008006" key="3">
    <source>
        <dbReference type="Google" id="ProtNLM"/>
    </source>
</evidence>
<evidence type="ECO:0000313" key="1">
    <source>
        <dbReference type="EMBL" id="PIQ74021.1"/>
    </source>
</evidence>
<dbReference type="Proteomes" id="UP000231550">
    <property type="component" value="Unassembled WGS sequence"/>
</dbReference>
<evidence type="ECO:0000313" key="2">
    <source>
        <dbReference type="Proteomes" id="UP000231550"/>
    </source>
</evidence>
<dbReference type="AlphaFoldDB" id="A0A2H0KPD3"/>
<dbReference type="PANTHER" id="PTHR39961:SF1">
    <property type="entry name" value="DUF458 DOMAIN-CONTAINING PROTEIN"/>
    <property type="match status" value="1"/>
</dbReference>
<dbReference type="Pfam" id="PF04308">
    <property type="entry name" value="RNaseH_like"/>
    <property type="match status" value="1"/>
</dbReference>
<organism evidence="1 2">
    <name type="scientific">Candidatus Portnoybacteria bacterium CG11_big_fil_rev_8_21_14_0_20_44_10</name>
    <dbReference type="NCBI Taxonomy" id="1974818"/>
    <lineage>
        <taxon>Bacteria</taxon>
        <taxon>Candidatus Portnoyibacteriota</taxon>
    </lineage>
</organism>
<gene>
    <name evidence="1" type="ORF">COV85_04360</name>
</gene>
<comment type="caution">
    <text evidence="1">The sequence shown here is derived from an EMBL/GenBank/DDBJ whole genome shotgun (WGS) entry which is preliminary data.</text>
</comment>